<feature type="region of interest" description="Disordered" evidence="1">
    <location>
        <begin position="35"/>
        <end position="54"/>
    </location>
</feature>
<protein>
    <submittedName>
        <fullName evidence="2">Uncharacterized protein</fullName>
    </submittedName>
</protein>
<name>H3KEE4_9BURK</name>
<organism evidence="2 3">
    <name type="scientific">Sutterella parvirubra YIT 11816</name>
    <dbReference type="NCBI Taxonomy" id="762967"/>
    <lineage>
        <taxon>Bacteria</taxon>
        <taxon>Pseudomonadati</taxon>
        <taxon>Pseudomonadota</taxon>
        <taxon>Betaproteobacteria</taxon>
        <taxon>Burkholderiales</taxon>
        <taxon>Sutterellaceae</taxon>
        <taxon>Sutterella</taxon>
    </lineage>
</organism>
<evidence type="ECO:0000256" key="1">
    <source>
        <dbReference type="SAM" id="MobiDB-lite"/>
    </source>
</evidence>
<proteinExistence type="predicted"/>
<feature type="compositionally biased region" description="Basic and acidic residues" evidence="1">
    <location>
        <begin position="44"/>
        <end position="54"/>
    </location>
</feature>
<reference evidence="2 3" key="1">
    <citation type="submission" date="2011-11" db="EMBL/GenBank/DDBJ databases">
        <authorList>
            <person name="Weinstock G."/>
            <person name="Sodergren E."/>
            <person name="Clifton S."/>
            <person name="Fulton L."/>
            <person name="Fulton B."/>
            <person name="Courtney L."/>
            <person name="Fronick C."/>
            <person name="Harrison M."/>
            <person name="Strong C."/>
            <person name="Farmer C."/>
            <person name="Delahaunty K."/>
            <person name="Markovic C."/>
            <person name="Hall O."/>
            <person name="Minx P."/>
            <person name="Tomlinson C."/>
            <person name="Mitreva M."/>
            <person name="Hou S."/>
            <person name="Chen J."/>
            <person name="Wollam A."/>
            <person name="Pepin K.H."/>
            <person name="Johnson M."/>
            <person name="Bhonagiri V."/>
            <person name="Zhang X."/>
            <person name="Suruliraj S."/>
            <person name="Warren W."/>
            <person name="Chinwalla A."/>
            <person name="Mardis E.R."/>
            <person name="Wilson R.K."/>
        </authorList>
    </citation>
    <scope>NUCLEOTIDE SEQUENCE [LARGE SCALE GENOMIC DNA]</scope>
    <source>
        <strain evidence="2 3">YIT 11816</strain>
    </source>
</reference>
<dbReference type="STRING" id="762967.HMPREF9440_01108"/>
<evidence type="ECO:0000313" key="2">
    <source>
        <dbReference type="EMBL" id="EHY31498.1"/>
    </source>
</evidence>
<accession>H3KEE4</accession>
<evidence type="ECO:0000313" key="3">
    <source>
        <dbReference type="Proteomes" id="UP000004956"/>
    </source>
</evidence>
<dbReference type="EMBL" id="AFBQ01000153">
    <property type="protein sequence ID" value="EHY31498.1"/>
    <property type="molecule type" value="Genomic_DNA"/>
</dbReference>
<keyword evidence="3" id="KW-1185">Reference proteome</keyword>
<sequence length="54" mass="5742">MGAAAFFIHIVTPAALRPPSLPSFAPSLRHAIDTNPGGDAVFRAPERRPGVRHP</sequence>
<dbReference type="Proteomes" id="UP000004956">
    <property type="component" value="Unassembled WGS sequence"/>
</dbReference>
<gene>
    <name evidence="2" type="ORF">HMPREF9440_01108</name>
</gene>
<dbReference type="AlphaFoldDB" id="H3KEE4"/>
<comment type="caution">
    <text evidence="2">The sequence shown here is derived from an EMBL/GenBank/DDBJ whole genome shotgun (WGS) entry which is preliminary data.</text>
</comment>
<dbReference type="HOGENOM" id="CLU_3048727_0_0_4"/>